<name>A0A2U2I5D1_9BURK</name>
<accession>A0A2U2I5D1</accession>
<sequence length="75" mass="8755">MLAVLWLLLLGLTFHTLLRRRLKLDGDHLELQNQLLREQAARVLAERTQAETHAMLCTLVAQQEKVRELERNRIG</sequence>
<feature type="non-terminal residue" evidence="1">
    <location>
        <position position="75"/>
    </location>
</feature>
<dbReference type="Proteomes" id="UP000241421">
    <property type="component" value="Unassembled WGS sequence"/>
</dbReference>
<comment type="caution">
    <text evidence="1">The sequence shown here is derived from an EMBL/GenBank/DDBJ whole genome shotgun (WGS) entry which is preliminary data.</text>
</comment>
<organism evidence="1 2">
    <name type="scientific">Massilia glaciei</name>
    <dbReference type="NCBI Taxonomy" id="1524097"/>
    <lineage>
        <taxon>Bacteria</taxon>
        <taxon>Pseudomonadati</taxon>
        <taxon>Pseudomonadota</taxon>
        <taxon>Betaproteobacteria</taxon>
        <taxon>Burkholderiales</taxon>
        <taxon>Oxalobacteraceae</taxon>
        <taxon>Telluria group</taxon>
        <taxon>Massilia</taxon>
    </lineage>
</organism>
<proteinExistence type="predicted"/>
<dbReference type="EMBL" id="PXWF02000056">
    <property type="protein sequence ID" value="PWF54970.1"/>
    <property type="molecule type" value="Genomic_DNA"/>
</dbReference>
<protein>
    <submittedName>
        <fullName evidence="1">Uncharacterized protein</fullName>
    </submittedName>
</protein>
<dbReference type="AlphaFoldDB" id="A0A2U2I5D1"/>
<evidence type="ECO:0000313" key="2">
    <source>
        <dbReference type="Proteomes" id="UP000241421"/>
    </source>
</evidence>
<reference evidence="1 2" key="1">
    <citation type="submission" date="2018-04" db="EMBL/GenBank/DDBJ databases">
        <title>Massilia violaceinigra sp. nov., a novel purple-pigmented bacterium isolated from Tianshan glacier, Xinjiang, China.</title>
        <authorList>
            <person name="Wang H."/>
        </authorList>
    </citation>
    <scope>NUCLEOTIDE SEQUENCE [LARGE SCALE GENOMIC DNA]</scope>
    <source>
        <strain evidence="1 2">B448-2</strain>
    </source>
</reference>
<keyword evidence="2" id="KW-1185">Reference proteome</keyword>
<gene>
    <name evidence="1" type="ORF">C7C56_004270</name>
</gene>
<evidence type="ECO:0000313" key="1">
    <source>
        <dbReference type="EMBL" id="PWF54970.1"/>
    </source>
</evidence>